<dbReference type="WBParaSite" id="SPAL_0001093100.1">
    <property type="protein sequence ID" value="SPAL_0001093100.1"/>
    <property type="gene ID" value="SPAL_0001093100"/>
</dbReference>
<evidence type="ECO:0000259" key="1">
    <source>
        <dbReference type="Pfam" id="PF13843"/>
    </source>
</evidence>
<sequence length="440" mass="51768">MEFLSIKEADNERVWTEKENFLKLSFTGNPGLKNNLNVNSKAIDYLYMFLNDTILGTIVDMTNASANNFINNLNENLEKIEWNSLTISELKNFLGLILHMGNIVLPSTQDYWKSDDLYDFPVFRNTMSRLRFNTILRFLTFSNESDSDDRLGKVRYLSNHFNKIMEEQYYPSRELCIDESMMGFKGRLLFRQFIKNKKHKFGVKFYVLTEPNGLILKHRIYDGTKIEFDGSSSATESIVLDLMKSYLSKGHSLYMDNFYNSIKLSERLLEFATYSTGTLRSNRKLNPREVVDAKLKKGEIISRYSYNVGITKWRDTKEVTVISTEFNGDVLNLKNRWGKNIRKPTSIHSYNQNMGGIDRMDQMISYYTNLRKTSRWHMKVNFRLIEMIIHNSHILYTTQTSKKIPLREFREEIIRDLIKKETPPTQRNKEKTLISLSFKI</sequence>
<evidence type="ECO:0000313" key="3">
    <source>
        <dbReference type="WBParaSite" id="SPAL_0001093100.1"/>
    </source>
</evidence>
<accession>A0A0N5BYT3</accession>
<dbReference type="PANTHER" id="PTHR46599:SF3">
    <property type="entry name" value="PIGGYBAC TRANSPOSABLE ELEMENT-DERIVED PROTEIN 4"/>
    <property type="match status" value="1"/>
</dbReference>
<proteinExistence type="predicted"/>
<dbReference type="Proteomes" id="UP000046392">
    <property type="component" value="Unplaced"/>
</dbReference>
<dbReference type="AlphaFoldDB" id="A0A0N5BYT3"/>
<name>A0A0N5BYT3_STREA</name>
<feature type="domain" description="PiggyBac transposable element-derived protein" evidence="1">
    <location>
        <begin position="42"/>
        <end position="393"/>
    </location>
</feature>
<dbReference type="InterPro" id="IPR029526">
    <property type="entry name" value="PGBD"/>
</dbReference>
<reference evidence="3" key="1">
    <citation type="submission" date="2017-02" db="UniProtKB">
        <authorList>
            <consortium name="WormBaseParasite"/>
        </authorList>
    </citation>
    <scope>IDENTIFICATION</scope>
</reference>
<protein>
    <submittedName>
        <fullName evidence="3">DDE_Tnp_1_7 domain-containing protein</fullName>
    </submittedName>
</protein>
<dbReference type="PANTHER" id="PTHR46599">
    <property type="entry name" value="PIGGYBAC TRANSPOSABLE ELEMENT-DERIVED PROTEIN 4"/>
    <property type="match status" value="1"/>
</dbReference>
<dbReference type="Pfam" id="PF13843">
    <property type="entry name" value="DDE_Tnp_1_7"/>
    <property type="match status" value="1"/>
</dbReference>
<keyword evidence="2" id="KW-1185">Reference proteome</keyword>
<organism evidence="2 3">
    <name type="scientific">Strongyloides papillosus</name>
    <name type="common">Intestinal threadworm</name>
    <dbReference type="NCBI Taxonomy" id="174720"/>
    <lineage>
        <taxon>Eukaryota</taxon>
        <taxon>Metazoa</taxon>
        <taxon>Ecdysozoa</taxon>
        <taxon>Nematoda</taxon>
        <taxon>Chromadorea</taxon>
        <taxon>Rhabditida</taxon>
        <taxon>Tylenchina</taxon>
        <taxon>Panagrolaimomorpha</taxon>
        <taxon>Strongyloidoidea</taxon>
        <taxon>Strongyloididae</taxon>
        <taxon>Strongyloides</taxon>
    </lineage>
</organism>
<evidence type="ECO:0000313" key="2">
    <source>
        <dbReference type="Proteomes" id="UP000046392"/>
    </source>
</evidence>
<dbReference type="STRING" id="174720.A0A0N5BYT3"/>